<protein>
    <submittedName>
        <fullName evidence="1">Uncharacterized protein</fullName>
    </submittedName>
</protein>
<name>A0ACB7GVV9_MANES</name>
<sequence length="539" mass="59697">MQARWCWTKHSTPRHFLFLSFNSLKRQITQNQTLNLYEKKQMFDQYSSEESPLHSLQATTGQSPPTTATLQIITISAGVEGCLELDGSSSDRTQENAELNPQDAWLPITESRNGNFFTCVFHLLSSGLGFQALLLPLAFSILGWTGGIICLLLASTWQLYTTWVLVHLHEALPGPRCSRFLQLSVASFGPKLGKLLAIFPVMYLSGGTCVILIITGGRTMELFYDTVCGSGASCDAKSLSGTEWLLVFTCVAIIMAQRPNLNSIASVSFIAAITAVGYYSLIWVSTIPKDRLDNMSRDPLQNEKSHMTRVSSIFNAFGIIALSFRGHNLVLEIQGILPSSSKHPSRKTMWRGVLISYLIITICILPLAISGFWAYGNKIPSKIGNISEILQFYTRNASKSIKGLTYMLVLINCLTSFQLFAMVVFDNFELRYISIKNKQCSFWVRTGLRLLFGGLAFLIAVSFPFLPSLASLIGGIALPLTFAYPCFMWISIKKPLKNSFMWCFNFGLGGLGLVLSVLVVAAAVWNLSTKGLHANFFKP</sequence>
<reference evidence="2" key="1">
    <citation type="journal article" date="2016" name="Nat. Biotechnol.">
        <title>Sequencing wild and cultivated cassava and related species reveals extensive interspecific hybridization and genetic diversity.</title>
        <authorList>
            <person name="Bredeson J.V."/>
            <person name="Lyons J.B."/>
            <person name="Prochnik S.E."/>
            <person name="Wu G.A."/>
            <person name="Ha C.M."/>
            <person name="Edsinger-Gonzales E."/>
            <person name="Grimwood J."/>
            <person name="Schmutz J."/>
            <person name="Rabbi I.Y."/>
            <person name="Egesi C."/>
            <person name="Nauluvula P."/>
            <person name="Lebot V."/>
            <person name="Ndunguru J."/>
            <person name="Mkamilo G."/>
            <person name="Bart R.S."/>
            <person name="Setter T.L."/>
            <person name="Gleadow R.M."/>
            <person name="Kulakow P."/>
            <person name="Ferguson M.E."/>
            <person name="Rounsley S."/>
            <person name="Rokhsar D.S."/>
        </authorList>
    </citation>
    <scope>NUCLEOTIDE SEQUENCE [LARGE SCALE GENOMIC DNA]</scope>
    <source>
        <strain evidence="2">cv. AM560-2</strain>
    </source>
</reference>
<accession>A0ACB7GVV9</accession>
<keyword evidence="2" id="KW-1185">Reference proteome</keyword>
<organism evidence="1 2">
    <name type="scientific">Manihot esculenta</name>
    <name type="common">Cassava</name>
    <name type="synonym">Jatropha manihot</name>
    <dbReference type="NCBI Taxonomy" id="3983"/>
    <lineage>
        <taxon>Eukaryota</taxon>
        <taxon>Viridiplantae</taxon>
        <taxon>Streptophyta</taxon>
        <taxon>Embryophyta</taxon>
        <taxon>Tracheophyta</taxon>
        <taxon>Spermatophyta</taxon>
        <taxon>Magnoliopsida</taxon>
        <taxon>eudicotyledons</taxon>
        <taxon>Gunneridae</taxon>
        <taxon>Pentapetalae</taxon>
        <taxon>rosids</taxon>
        <taxon>fabids</taxon>
        <taxon>Malpighiales</taxon>
        <taxon>Euphorbiaceae</taxon>
        <taxon>Crotonoideae</taxon>
        <taxon>Manihoteae</taxon>
        <taxon>Manihot</taxon>
    </lineage>
</organism>
<dbReference type="Proteomes" id="UP000091857">
    <property type="component" value="Chromosome 11"/>
</dbReference>
<comment type="caution">
    <text evidence="1">The sequence shown here is derived from an EMBL/GenBank/DDBJ whole genome shotgun (WGS) entry which is preliminary data.</text>
</comment>
<evidence type="ECO:0000313" key="2">
    <source>
        <dbReference type="Proteomes" id="UP000091857"/>
    </source>
</evidence>
<proteinExistence type="predicted"/>
<dbReference type="EMBL" id="CM004397">
    <property type="protein sequence ID" value="KAG8644115.1"/>
    <property type="molecule type" value="Genomic_DNA"/>
</dbReference>
<gene>
    <name evidence="1" type="ORF">MANES_11G100300v8</name>
</gene>
<evidence type="ECO:0000313" key="1">
    <source>
        <dbReference type="EMBL" id="KAG8644115.1"/>
    </source>
</evidence>